<keyword evidence="2" id="KW-0805">Transcription regulation</keyword>
<feature type="domain" description="HTH lysR-type" evidence="5">
    <location>
        <begin position="1"/>
        <end position="21"/>
    </location>
</feature>
<dbReference type="InterPro" id="IPR000847">
    <property type="entry name" value="LysR_HTH_N"/>
</dbReference>
<reference evidence="7" key="1">
    <citation type="journal article" date="2019" name="Int. J. Syst. Evol. Microbiol.">
        <title>The Global Catalogue of Microorganisms (GCM) 10K type strain sequencing project: providing services to taxonomists for standard genome sequencing and annotation.</title>
        <authorList>
            <consortium name="The Broad Institute Genomics Platform"/>
            <consortium name="The Broad Institute Genome Sequencing Center for Infectious Disease"/>
            <person name="Wu L."/>
            <person name="Ma J."/>
        </authorList>
    </citation>
    <scope>NUCLEOTIDE SEQUENCE [LARGE SCALE GENOMIC DNA]</scope>
    <source>
        <strain evidence="7">CCUG 53519</strain>
    </source>
</reference>
<dbReference type="EMBL" id="JBHTKX010000010">
    <property type="protein sequence ID" value="MFD1131441.1"/>
    <property type="molecule type" value="Genomic_DNA"/>
</dbReference>
<dbReference type="Proteomes" id="UP001597169">
    <property type="component" value="Unassembled WGS sequence"/>
</dbReference>
<comment type="caution">
    <text evidence="6">The sequence shown here is derived from an EMBL/GenBank/DDBJ whole genome shotgun (WGS) entry which is preliminary data.</text>
</comment>
<name>A0ABW3Q7G3_9BACL</name>
<keyword evidence="7" id="KW-1185">Reference proteome</keyword>
<evidence type="ECO:0000256" key="1">
    <source>
        <dbReference type="ARBA" id="ARBA00009437"/>
    </source>
</evidence>
<dbReference type="RefSeq" id="WP_251584726.1">
    <property type="nucleotide sequence ID" value="NZ_JBHTKX010000010.1"/>
</dbReference>
<sequence>MLEDEYNIPLFDRVNRGVEVTEAGKILLNKGNAIMELLEEARNEIHNRRHKTIESISIGC</sequence>
<dbReference type="Gene3D" id="1.10.10.10">
    <property type="entry name" value="Winged helix-like DNA-binding domain superfamily/Winged helix DNA-binding domain"/>
    <property type="match status" value="1"/>
</dbReference>
<proteinExistence type="inferred from homology"/>
<dbReference type="PANTHER" id="PTHR30126">
    <property type="entry name" value="HTH-TYPE TRANSCRIPTIONAL REGULATOR"/>
    <property type="match status" value="1"/>
</dbReference>
<evidence type="ECO:0000313" key="7">
    <source>
        <dbReference type="Proteomes" id="UP001597169"/>
    </source>
</evidence>
<dbReference type="PANTHER" id="PTHR30126:SF40">
    <property type="entry name" value="HTH-TYPE TRANSCRIPTIONAL REGULATOR GLTR"/>
    <property type="match status" value="1"/>
</dbReference>
<protein>
    <recommendedName>
        <fullName evidence="5">HTH lysR-type domain-containing protein</fullName>
    </recommendedName>
</protein>
<gene>
    <name evidence="6" type="ORF">ACFQ3J_25315</name>
</gene>
<evidence type="ECO:0000256" key="2">
    <source>
        <dbReference type="ARBA" id="ARBA00023015"/>
    </source>
</evidence>
<keyword evidence="3" id="KW-0238">DNA-binding</keyword>
<evidence type="ECO:0000313" key="6">
    <source>
        <dbReference type="EMBL" id="MFD1131441.1"/>
    </source>
</evidence>
<evidence type="ECO:0000259" key="5">
    <source>
        <dbReference type="PROSITE" id="PS50931"/>
    </source>
</evidence>
<accession>A0ABW3Q7G3</accession>
<dbReference type="PROSITE" id="PS50931">
    <property type="entry name" value="HTH_LYSR"/>
    <property type="match status" value="1"/>
</dbReference>
<dbReference type="InterPro" id="IPR036390">
    <property type="entry name" value="WH_DNA-bd_sf"/>
</dbReference>
<evidence type="ECO:0000256" key="3">
    <source>
        <dbReference type="ARBA" id="ARBA00023125"/>
    </source>
</evidence>
<organism evidence="6 7">
    <name type="scientific">Paenibacillus provencensis</name>
    <dbReference type="NCBI Taxonomy" id="441151"/>
    <lineage>
        <taxon>Bacteria</taxon>
        <taxon>Bacillati</taxon>
        <taxon>Bacillota</taxon>
        <taxon>Bacilli</taxon>
        <taxon>Bacillales</taxon>
        <taxon>Paenibacillaceae</taxon>
        <taxon>Paenibacillus</taxon>
    </lineage>
</organism>
<keyword evidence="4" id="KW-0804">Transcription</keyword>
<comment type="similarity">
    <text evidence="1">Belongs to the LysR transcriptional regulatory family.</text>
</comment>
<evidence type="ECO:0000256" key="4">
    <source>
        <dbReference type="ARBA" id="ARBA00023163"/>
    </source>
</evidence>
<dbReference type="InterPro" id="IPR036388">
    <property type="entry name" value="WH-like_DNA-bd_sf"/>
</dbReference>
<dbReference type="SUPFAM" id="SSF46785">
    <property type="entry name" value="Winged helix' DNA-binding domain"/>
    <property type="match status" value="1"/>
</dbReference>